<keyword evidence="4 7" id="KW-0812">Transmembrane</keyword>
<dbReference type="PANTHER" id="PTHR23513">
    <property type="entry name" value="INTEGRAL MEMBRANE EFFLUX PROTEIN-RELATED"/>
    <property type="match status" value="1"/>
</dbReference>
<evidence type="ECO:0000256" key="5">
    <source>
        <dbReference type="ARBA" id="ARBA00022989"/>
    </source>
</evidence>
<evidence type="ECO:0000313" key="9">
    <source>
        <dbReference type="EMBL" id="MEQ6289092.1"/>
    </source>
</evidence>
<feature type="transmembrane region" description="Helical" evidence="7">
    <location>
        <begin position="261"/>
        <end position="284"/>
    </location>
</feature>
<gene>
    <name evidence="9" type="ORF">ABNW52_00470</name>
</gene>
<feature type="transmembrane region" description="Helical" evidence="7">
    <location>
        <begin position="53"/>
        <end position="75"/>
    </location>
</feature>
<dbReference type="PANTHER" id="PTHR23513:SF11">
    <property type="entry name" value="STAPHYLOFERRIN A TRANSPORTER"/>
    <property type="match status" value="1"/>
</dbReference>
<feature type="transmembrane region" description="Helical" evidence="7">
    <location>
        <begin position="24"/>
        <end position="47"/>
    </location>
</feature>
<dbReference type="RefSeq" id="WP_349582506.1">
    <property type="nucleotide sequence ID" value="NZ_JBEFLD010000001.1"/>
</dbReference>
<evidence type="ECO:0000256" key="7">
    <source>
        <dbReference type="SAM" id="Phobius"/>
    </source>
</evidence>
<feature type="transmembrane region" description="Helical" evidence="7">
    <location>
        <begin position="150"/>
        <end position="174"/>
    </location>
</feature>
<accession>A0ABV1LYY4</accession>
<evidence type="ECO:0000256" key="6">
    <source>
        <dbReference type="ARBA" id="ARBA00023136"/>
    </source>
</evidence>
<protein>
    <submittedName>
        <fullName evidence="9">MFS transporter</fullName>
    </submittedName>
</protein>
<dbReference type="SUPFAM" id="SSF103473">
    <property type="entry name" value="MFS general substrate transporter"/>
    <property type="match status" value="1"/>
</dbReference>
<keyword evidence="10" id="KW-1185">Reference proteome</keyword>
<evidence type="ECO:0000256" key="1">
    <source>
        <dbReference type="ARBA" id="ARBA00004651"/>
    </source>
</evidence>
<evidence type="ECO:0000256" key="3">
    <source>
        <dbReference type="ARBA" id="ARBA00022475"/>
    </source>
</evidence>
<feature type="transmembrane region" description="Helical" evidence="7">
    <location>
        <begin position="87"/>
        <end position="110"/>
    </location>
</feature>
<dbReference type="EMBL" id="JBEFLD010000001">
    <property type="protein sequence ID" value="MEQ6289092.1"/>
    <property type="molecule type" value="Genomic_DNA"/>
</dbReference>
<dbReference type="Pfam" id="PF05977">
    <property type="entry name" value="MFS_3"/>
    <property type="match status" value="1"/>
</dbReference>
<sequence>MTAPATSTTPLPAWTPLKQPLFRMLWSTWLTANICMWMNDVAAAWLMTSLSSSPVLVALVQAASTLPVFLLGVPCGALADIVDRRRFFIATQFWVAAVAITLSLTTFLGLLTPGLLLTLTFAYGIGLAMRWPLFAALIPTLVPRAELPGALVLNAVAMNLSRVIGPIVAGGIIAAAGSGYVFLLNAVLSVAIGLLLLTWRHQQKISSLPGERFFGAIRVGLQYVRQSPELHIIMLRVFTFFTLSTALLALLPLVARRFPGAGAGTFTLLLASMGAGAVLAAFLLPYVRQHLPRDTLLLYGTLLHAAITVLVAHVPSPWLAAVLMPLAGMAWISVANSLTVSAQAALPDWVRARGMSIHQMTMMGSSALGAALWGQVASISSVPTALTIAAGCALLGLLLTRRLTLGIHNEDKSPVRLWQAPEVAIDIEPDQGPVLIMVEYRIDPSRAEEFAQLMRETRRSRLRNGALSWELFHDTAEPGVYIEQFTDSSWLEYLRRNERGTAADLSLRDRRHELHLETAPPRIRRFIAAPVAR</sequence>
<dbReference type="InterPro" id="IPR010290">
    <property type="entry name" value="TM_effector"/>
</dbReference>
<keyword evidence="2" id="KW-0813">Transport</keyword>
<comment type="subcellular location">
    <subcellularLocation>
        <location evidence="1">Cell membrane</location>
        <topology evidence="1">Multi-pass membrane protein</topology>
    </subcellularLocation>
</comment>
<dbReference type="PROSITE" id="PS50850">
    <property type="entry name" value="MFS"/>
    <property type="match status" value="1"/>
</dbReference>
<feature type="transmembrane region" description="Helical" evidence="7">
    <location>
        <begin position="296"/>
        <end position="314"/>
    </location>
</feature>
<keyword evidence="3" id="KW-1003">Cell membrane</keyword>
<feature type="transmembrane region" description="Helical" evidence="7">
    <location>
        <begin position="382"/>
        <end position="400"/>
    </location>
</feature>
<organism evidence="9 10">
    <name type="scientific">Vogesella oryzagri</name>
    <dbReference type="NCBI Taxonomy" id="3160864"/>
    <lineage>
        <taxon>Bacteria</taxon>
        <taxon>Pseudomonadati</taxon>
        <taxon>Pseudomonadota</taxon>
        <taxon>Betaproteobacteria</taxon>
        <taxon>Neisseriales</taxon>
        <taxon>Chromobacteriaceae</taxon>
        <taxon>Vogesella</taxon>
    </lineage>
</organism>
<reference evidence="9" key="1">
    <citation type="submission" date="2024-06" db="EMBL/GenBank/DDBJ databases">
        <title>Genome sequence of Vogesella sp. MAHUQ-64.</title>
        <authorList>
            <person name="Huq M.A."/>
        </authorList>
    </citation>
    <scope>NUCLEOTIDE SEQUENCE</scope>
    <source>
        <strain evidence="9">MAHUQ-64</strain>
    </source>
</reference>
<dbReference type="InterPro" id="IPR020846">
    <property type="entry name" value="MFS_dom"/>
</dbReference>
<feature type="transmembrane region" description="Helical" evidence="7">
    <location>
        <begin position="180"/>
        <end position="199"/>
    </location>
</feature>
<dbReference type="CDD" id="cd06173">
    <property type="entry name" value="MFS_MefA_like"/>
    <property type="match status" value="1"/>
</dbReference>
<dbReference type="InterPro" id="IPR036259">
    <property type="entry name" value="MFS_trans_sf"/>
</dbReference>
<dbReference type="Gene3D" id="1.20.1250.20">
    <property type="entry name" value="MFS general substrate transporter like domains"/>
    <property type="match status" value="1"/>
</dbReference>
<keyword evidence="6 7" id="KW-0472">Membrane</keyword>
<feature type="transmembrane region" description="Helical" evidence="7">
    <location>
        <begin position="116"/>
        <end position="138"/>
    </location>
</feature>
<name>A0ABV1LYY4_9NEIS</name>
<feature type="transmembrane region" description="Helical" evidence="7">
    <location>
        <begin position="233"/>
        <end position="255"/>
    </location>
</feature>
<dbReference type="Proteomes" id="UP001433638">
    <property type="component" value="Unassembled WGS sequence"/>
</dbReference>
<evidence type="ECO:0000259" key="8">
    <source>
        <dbReference type="PROSITE" id="PS50850"/>
    </source>
</evidence>
<comment type="caution">
    <text evidence="9">The sequence shown here is derived from an EMBL/GenBank/DDBJ whole genome shotgun (WGS) entry which is preliminary data.</text>
</comment>
<keyword evidence="5 7" id="KW-1133">Transmembrane helix</keyword>
<evidence type="ECO:0000256" key="2">
    <source>
        <dbReference type="ARBA" id="ARBA00022448"/>
    </source>
</evidence>
<feature type="domain" description="Major facilitator superfamily (MFS) profile" evidence="8">
    <location>
        <begin position="1"/>
        <end position="408"/>
    </location>
</feature>
<evidence type="ECO:0000256" key="4">
    <source>
        <dbReference type="ARBA" id="ARBA00022692"/>
    </source>
</evidence>
<proteinExistence type="predicted"/>
<evidence type="ECO:0000313" key="10">
    <source>
        <dbReference type="Proteomes" id="UP001433638"/>
    </source>
</evidence>